<gene>
    <name evidence="16" type="ORF">D4764_02G0003080</name>
</gene>
<sequence length="835" mass="93154">MKGCRSIHSLSIRALARRCGDAANAEVHCQFRKRKLEVNRRGLNTMSNNGDIRYCHKFSYVFLKFLLFFYAIVFWLIGGFILAVGIYAEVERQRYKTLEGMFLAPAIILILLGVVMFIVSFIGVLASLRDNLTLLKVFMYTLAVCLILELLGGVVALLFRNQTVELLNKNIRKGIVNYYDDLDFKNIMDFVQQKFKCCGGQEYKDWSVNMYHNCSAPGPLACGVPYTCCITTNPNEVANSFCGYKVLNKERLDLIEVIYTRGCTDAFFIWLTDNYKIMAGLMLGILLPQDALGRRSMIDFVVVSSDLRPHVLDTRVKRGAELSSDHHLVVSWWGRMPDTPGRPKRIVRVCWERLAESPVRRSFNSHLRESFDHVLGEAGDIESEWTMFRASIVEAADRCCGRKVVDACRGGNARTRWWTPANVVDRRKEYFEDLLNSTNTPSSEEVGPGDLGIGSHISGAEVAEVVKKLLGGKAPGVDEIRPVFLKALDVVGLSWLTRLCNISWTLGVVPLDWQTGVVVPLFKKGDRRVCSNYRGITLLSLPGKVYSGVLERRWTSSTPSAGCMGVCPTSPHVFCGLGEGIRPYPSGGPVGGPPRVWGVGPTDNCSLYDRCQSLVRIAGSKSNSFPVRVGLRQGCPLSPILFIIFMDRISRCSYGVEGVQFGDLRIGSLPFADDVVLLASSARDLQLSLDRFAAACEAAGMKINTSKSKAMVLVPTLTYGNELWVMTERTRSRVQAAEMSFLRRVAGLSLRDRVRSSAIREELGVEPLLLRVERSQMGWLGHLVRMPPGRLPGEVLRGHVPPIVDHREDPEHAGETMSLDWSGNAWGSLWMSWKK</sequence>
<dbReference type="Gene3D" id="1.10.1450.10">
    <property type="entry name" value="Tetraspanin"/>
    <property type="match status" value="1"/>
</dbReference>
<comment type="function">
    <text evidence="11">Part of TspanC8 subgroup, composed of 6 members that interact with the transmembrane metalloprotease ADAM10. This interaction is required for ADAM10 exit from the endoplasmic reticulum and for enzymatic maturation and trafficking to the cell surface as well as substrate specificity. Different TspanC8/ADAM10 complexes have distinct substrates. Promotes ADAM10-mediated cleavage of CDH2. Negatively regulates ligand-induced Notch activity probably by regulating ADAM10 activity.</text>
</comment>
<keyword evidence="17" id="KW-1185">Reference proteome</keyword>
<keyword evidence="9" id="KW-1015">Disulfide bond</keyword>
<reference evidence="16 17" key="1">
    <citation type="submission" date="2019-04" db="EMBL/GenBank/DDBJ databases">
        <title>Chromosome genome assembly for Takifugu flavidus.</title>
        <authorList>
            <person name="Xiao S."/>
        </authorList>
    </citation>
    <scope>NUCLEOTIDE SEQUENCE [LARGE SCALE GENOMIC DNA]</scope>
    <source>
        <strain evidence="16">HTHZ2018</strain>
        <tissue evidence="16">Muscle</tissue>
    </source>
</reference>
<dbReference type="GO" id="GO:0005886">
    <property type="term" value="C:plasma membrane"/>
    <property type="evidence" value="ECO:0007669"/>
    <property type="project" value="UniProtKB-SubCell"/>
</dbReference>
<dbReference type="GO" id="GO:0051604">
    <property type="term" value="P:protein maturation"/>
    <property type="evidence" value="ECO:0007669"/>
    <property type="project" value="UniProtKB-ARBA"/>
</dbReference>
<evidence type="ECO:0000256" key="9">
    <source>
        <dbReference type="ARBA" id="ARBA00023157"/>
    </source>
</evidence>
<dbReference type="Pfam" id="PF00078">
    <property type="entry name" value="RVT_1"/>
    <property type="match status" value="1"/>
</dbReference>
<organism evidence="16 17">
    <name type="scientific">Takifugu flavidus</name>
    <name type="common">sansaifugu</name>
    <dbReference type="NCBI Taxonomy" id="433684"/>
    <lineage>
        <taxon>Eukaryota</taxon>
        <taxon>Metazoa</taxon>
        <taxon>Chordata</taxon>
        <taxon>Craniata</taxon>
        <taxon>Vertebrata</taxon>
        <taxon>Euteleostomi</taxon>
        <taxon>Actinopterygii</taxon>
        <taxon>Neopterygii</taxon>
        <taxon>Teleostei</taxon>
        <taxon>Neoteleostei</taxon>
        <taxon>Acanthomorphata</taxon>
        <taxon>Eupercaria</taxon>
        <taxon>Tetraodontiformes</taxon>
        <taxon>Tetradontoidea</taxon>
        <taxon>Tetraodontidae</taxon>
        <taxon>Takifugu</taxon>
    </lineage>
</organism>
<evidence type="ECO:0000256" key="6">
    <source>
        <dbReference type="ARBA" id="ARBA00022753"/>
    </source>
</evidence>
<evidence type="ECO:0000256" key="1">
    <source>
        <dbReference type="ARBA" id="ARBA00004414"/>
    </source>
</evidence>
<dbReference type="InterPro" id="IPR000477">
    <property type="entry name" value="RT_dom"/>
</dbReference>
<dbReference type="FunFam" id="1.10.1450.10:FF:000011">
    <property type="entry name" value="Tetraspanin"/>
    <property type="match status" value="1"/>
</dbReference>
<evidence type="ECO:0000256" key="13">
    <source>
        <dbReference type="ARBA" id="ARBA00073329"/>
    </source>
</evidence>
<dbReference type="Pfam" id="PF00335">
    <property type="entry name" value="Tetraspanin"/>
    <property type="match status" value="1"/>
</dbReference>
<proteinExistence type="inferred from homology"/>
<dbReference type="GO" id="GO:0019899">
    <property type="term" value="F:enzyme binding"/>
    <property type="evidence" value="ECO:0007669"/>
    <property type="project" value="UniProtKB-ARBA"/>
</dbReference>
<keyword evidence="8 14" id="KW-0472">Membrane</keyword>
<dbReference type="GO" id="GO:0031902">
    <property type="term" value="C:late endosome membrane"/>
    <property type="evidence" value="ECO:0007669"/>
    <property type="project" value="UniProtKB-SubCell"/>
</dbReference>
<keyword evidence="6" id="KW-0967">Endosome</keyword>
<comment type="subcellular location">
    <subcellularLocation>
        <location evidence="2">Cell membrane</location>
        <topology evidence="2">Multi-pass membrane protein</topology>
    </subcellularLocation>
    <subcellularLocation>
        <location evidence="1">Late endosome membrane</location>
    </subcellularLocation>
</comment>
<keyword evidence="5 14" id="KW-0812">Transmembrane</keyword>
<evidence type="ECO:0000313" key="17">
    <source>
        <dbReference type="Proteomes" id="UP000324091"/>
    </source>
</evidence>
<evidence type="ECO:0000256" key="3">
    <source>
        <dbReference type="ARBA" id="ARBA00006840"/>
    </source>
</evidence>
<keyword evidence="7 14" id="KW-1133">Transmembrane helix</keyword>
<evidence type="ECO:0000256" key="7">
    <source>
        <dbReference type="ARBA" id="ARBA00022989"/>
    </source>
</evidence>
<feature type="transmembrane region" description="Helical" evidence="14">
    <location>
        <begin position="61"/>
        <end position="88"/>
    </location>
</feature>
<dbReference type="AlphaFoldDB" id="A0A5C6NNQ5"/>
<name>A0A5C6NNQ5_9TELE</name>
<dbReference type="PANTHER" id="PTHR47027:SF30">
    <property type="entry name" value="THAP-TYPE DOMAIN-CONTAINING PROTEIN"/>
    <property type="match status" value="1"/>
</dbReference>
<dbReference type="InterPro" id="IPR008952">
    <property type="entry name" value="Tetraspanin_EC2_sf"/>
</dbReference>
<dbReference type="SUPFAM" id="SSF48652">
    <property type="entry name" value="Tetraspanin"/>
    <property type="match status" value="1"/>
</dbReference>
<keyword evidence="10" id="KW-0325">Glycoprotein</keyword>
<evidence type="ECO:0000256" key="12">
    <source>
        <dbReference type="ARBA" id="ARBA00065909"/>
    </source>
</evidence>
<evidence type="ECO:0000256" key="5">
    <source>
        <dbReference type="ARBA" id="ARBA00022692"/>
    </source>
</evidence>
<dbReference type="InterPro" id="IPR018499">
    <property type="entry name" value="Tetraspanin/Peripherin"/>
</dbReference>
<dbReference type="PRINTS" id="PR00259">
    <property type="entry name" value="TMFOUR"/>
</dbReference>
<evidence type="ECO:0000256" key="14">
    <source>
        <dbReference type="SAM" id="Phobius"/>
    </source>
</evidence>
<evidence type="ECO:0000256" key="10">
    <source>
        <dbReference type="ARBA" id="ARBA00023180"/>
    </source>
</evidence>
<comment type="similarity">
    <text evidence="3">Belongs to the tetraspanin (TM4SF) family.</text>
</comment>
<evidence type="ECO:0000313" key="16">
    <source>
        <dbReference type="EMBL" id="TWW67267.1"/>
    </source>
</evidence>
<dbReference type="EMBL" id="RHFK02000012">
    <property type="protein sequence ID" value="TWW67267.1"/>
    <property type="molecule type" value="Genomic_DNA"/>
</dbReference>
<dbReference type="PANTHER" id="PTHR47027">
    <property type="entry name" value="REVERSE TRANSCRIPTASE DOMAIN-CONTAINING PROTEIN"/>
    <property type="match status" value="1"/>
</dbReference>
<accession>A0A5C6NNQ5</accession>
<evidence type="ECO:0000256" key="4">
    <source>
        <dbReference type="ARBA" id="ARBA00022475"/>
    </source>
</evidence>
<dbReference type="SUPFAM" id="SSF56672">
    <property type="entry name" value="DNA/RNA polymerases"/>
    <property type="match status" value="1"/>
</dbReference>
<evidence type="ECO:0000256" key="8">
    <source>
        <dbReference type="ARBA" id="ARBA00023136"/>
    </source>
</evidence>
<evidence type="ECO:0000259" key="15">
    <source>
        <dbReference type="Pfam" id="PF00078"/>
    </source>
</evidence>
<dbReference type="InterPro" id="IPR043502">
    <property type="entry name" value="DNA/RNA_pol_sf"/>
</dbReference>
<evidence type="ECO:0000256" key="11">
    <source>
        <dbReference type="ARBA" id="ARBA00056423"/>
    </source>
</evidence>
<evidence type="ECO:0000256" key="2">
    <source>
        <dbReference type="ARBA" id="ARBA00004651"/>
    </source>
</evidence>
<comment type="caution">
    <text evidence="16">The sequence shown here is derived from an EMBL/GenBank/DDBJ whole genome shotgun (WGS) entry which is preliminary data.</text>
</comment>
<feature type="transmembrane region" description="Helical" evidence="14">
    <location>
        <begin position="137"/>
        <end position="159"/>
    </location>
</feature>
<feature type="domain" description="Reverse transcriptase" evidence="15">
    <location>
        <begin position="612"/>
        <end position="735"/>
    </location>
</feature>
<comment type="subunit">
    <text evidence="12">Interacts with ADAM10; the interaction influences ADAM10 substrate specificity, endocytosis and turnover.</text>
</comment>
<dbReference type="CDD" id="cd03158">
    <property type="entry name" value="penumbra_like_LEL"/>
    <property type="match status" value="1"/>
</dbReference>
<feature type="transmembrane region" description="Helical" evidence="14">
    <location>
        <begin position="100"/>
        <end position="125"/>
    </location>
</feature>
<dbReference type="Proteomes" id="UP000324091">
    <property type="component" value="Chromosome 2"/>
</dbReference>
<keyword evidence="4" id="KW-1003">Cell membrane</keyword>
<dbReference type="CDD" id="cd01650">
    <property type="entry name" value="RT_nLTR_like"/>
    <property type="match status" value="1"/>
</dbReference>
<protein>
    <recommendedName>
        <fullName evidence="13">Tetraspanin-15</fullName>
    </recommendedName>
</protein>